<dbReference type="Gene3D" id="3.40.50.1820">
    <property type="entry name" value="alpha/beta hydrolase"/>
    <property type="match status" value="1"/>
</dbReference>
<protein>
    <recommendedName>
        <fullName evidence="3">AB hydrolase-1 domain-containing protein</fullName>
    </recommendedName>
</protein>
<feature type="domain" description="AB hydrolase-1" evidence="3">
    <location>
        <begin position="74"/>
        <end position="324"/>
    </location>
</feature>
<reference evidence="4" key="1">
    <citation type="submission" date="2021-02" db="EMBL/GenBank/DDBJ databases">
        <title>Genome sequence of Rhodospirillales sp. strain TMPK1 isolated from soil.</title>
        <authorList>
            <person name="Nakai R."/>
            <person name="Kusada H."/>
            <person name="Tamaki H."/>
        </authorList>
    </citation>
    <scope>NUCLEOTIDE SEQUENCE</scope>
    <source>
        <strain evidence="4">TMPK1</strain>
    </source>
</reference>
<gene>
    <name evidence="4" type="ORF">TMPK1_10710</name>
</gene>
<proteinExistence type="predicted"/>
<name>A0A8S8X896_9PROT</name>
<keyword evidence="2" id="KW-0732">Signal</keyword>
<dbReference type="InterPro" id="IPR000073">
    <property type="entry name" value="AB_hydrolase_1"/>
</dbReference>
<feature type="signal peptide" evidence="2">
    <location>
        <begin position="1"/>
        <end position="20"/>
    </location>
</feature>
<evidence type="ECO:0000313" key="4">
    <source>
        <dbReference type="EMBL" id="GIL38834.1"/>
    </source>
</evidence>
<accession>A0A8S8X896</accession>
<sequence>MLRIAGGLLGFLLLATPAMAQTNPALLQPHLIDVGNGRRINFHCIGEGAPTIVFSGGGEGLFTNWGKIQPAISALTRTCFYDRAGWGYSDPPPAGAVDSFSITDDLHTVLQKVGITEPVVLVGHSIGAFHAVVYTNRFFNDVAGLVLVDSGISTQELHMKGERKLRDQGINRRFEGEPLRCAVLARAGKLTEESLPSYPKCMQVPAGVTPEEKQYVLHAITGPNWYVYEHLQAAHYFASDDGPSIDGQQELDTRRSYGDLPMIVLTSDQPEDTPHRTKEENEAGKKSRVDAHKAFAARSTRGQWIFIPGSDHFIQKSNPDVVIKVITDVVYVVRDKSK</sequence>
<dbReference type="RefSeq" id="WP_420241893.1">
    <property type="nucleotide sequence ID" value="NZ_BOPV01000001.1"/>
</dbReference>
<evidence type="ECO:0000313" key="5">
    <source>
        <dbReference type="Proteomes" id="UP000681075"/>
    </source>
</evidence>
<feature type="chain" id="PRO_5035870121" description="AB hydrolase-1 domain-containing protein" evidence="2">
    <location>
        <begin position="21"/>
        <end position="338"/>
    </location>
</feature>
<comment type="caution">
    <text evidence="4">The sequence shown here is derived from an EMBL/GenBank/DDBJ whole genome shotgun (WGS) entry which is preliminary data.</text>
</comment>
<dbReference type="PANTHER" id="PTHR42886">
    <property type="entry name" value="RE40534P-RELATED"/>
    <property type="match status" value="1"/>
</dbReference>
<evidence type="ECO:0000256" key="1">
    <source>
        <dbReference type="SAM" id="MobiDB-lite"/>
    </source>
</evidence>
<dbReference type="Pfam" id="PF12697">
    <property type="entry name" value="Abhydrolase_6"/>
    <property type="match status" value="1"/>
</dbReference>
<dbReference type="PANTHER" id="PTHR42886:SF29">
    <property type="entry name" value="PUMMELIG, ISOFORM A"/>
    <property type="match status" value="1"/>
</dbReference>
<dbReference type="Proteomes" id="UP000681075">
    <property type="component" value="Unassembled WGS sequence"/>
</dbReference>
<dbReference type="InterPro" id="IPR029058">
    <property type="entry name" value="AB_hydrolase_fold"/>
</dbReference>
<organism evidence="4 5">
    <name type="scientific">Roseiterribacter gracilis</name>
    <dbReference type="NCBI Taxonomy" id="2812848"/>
    <lineage>
        <taxon>Bacteria</taxon>
        <taxon>Pseudomonadati</taxon>
        <taxon>Pseudomonadota</taxon>
        <taxon>Alphaproteobacteria</taxon>
        <taxon>Rhodospirillales</taxon>
        <taxon>Roseiterribacteraceae</taxon>
        <taxon>Roseiterribacter</taxon>
    </lineage>
</organism>
<dbReference type="AlphaFoldDB" id="A0A8S8X896"/>
<keyword evidence="5" id="KW-1185">Reference proteome</keyword>
<evidence type="ECO:0000256" key="2">
    <source>
        <dbReference type="SAM" id="SignalP"/>
    </source>
</evidence>
<dbReference type="SUPFAM" id="SSF53474">
    <property type="entry name" value="alpha/beta-Hydrolases"/>
    <property type="match status" value="1"/>
</dbReference>
<feature type="region of interest" description="Disordered" evidence="1">
    <location>
        <begin position="267"/>
        <end position="289"/>
    </location>
</feature>
<evidence type="ECO:0000259" key="3">
    <source>
        <dbReference type="Pfam" id="PF12697"/>
    </source>
</evidence>
<dbReference type="EMBL" id="BOPV01000001">
    <property type="protein sequence ID" value="GIL38834.1"/>
    <property type="molecule type" value="Genomic_DNA"/>
</dbReference>
<feature type="compositionally biased region" description="Basic and acidic residues" evidence="1">
    <location>
        <begin position="272"/>
        <end position="289"/>
    </location>
</feature>